<keyword evidence="9" id="KW-1185">Reference proteome</keyword>
<keyword evidence="4" id="KW-0677">Repeat</keyword>
<dbReference type="SMART" id="SM00360">
    <property type="entry name" value="RRM"/>
    <property type="match status" value="2"/>
</dbReference>
<feature type="region of interest" description="Disordered" evidence="7">
    <location>
        <begin position="317"/>
        <end position="359"/>
    </location>
</feature>
<evidence type="ECO:0000256" key="6">
    <source>
        <dbReference type="PROSITE-ProRule" id="PRU00176"/>
    </source>
</evidence>
<dbReference type="PANTHER" id="PTHR48032:SF18">
    <property type="entry name" value="RRM DOMAIN-CONTAINING PROTEIN"/>
    <property type="match status" value="1"/>
</dbReference>
<dbReference type="InterPro" id="IPR012677">
    <property type="entry name" value="Nucleotide-bd_a/b_plait_sf"/>
</dbReference>
<proteinExistence type="inferred from homology"/>
<feature type="compositionally biased region" description="Polar residues" evidence="7">
    <location>
        <begin position="1"/>
        <end position="16"/>
    </location>
</feature>
<sequence length="406" mass="43812">MEAESQQTSSGTSNEIPNDPGKMFIGGLSWQTTPDGLREYFSKFGEVTECMVMRDQATKRSRGFGFITFRDPASVEKVLAQAAHELDQKKIDPKVAFPKRSHPKMVTRTKKIFVGGLSANTTADDIKNHFSQYGKVEEAQLMFDKQTNRHRGFGFVTFDSEDVVDKICEIHFHEVNSKMVECKKAQPKEVMFQGALARGRAAMRGAYGMYVYPPNFAAYGRGFPGYAPGFAYPFPGFPGYGYMPQPAPLPPPTVGGDRRTPGAPPYSYADYGSAGPAPAAGAVLTRGTVPRTEASAMHQHDYGREYQHAVINSYQSFGPPASPASSRAYHPANSTSPGPIDIYSGSQGESAGGYLQAASPQPSGFGPSIAAVSSKPASSLLCYHPDMLKAGFSSSIGYGAIQGRNF</sequence>
<evidence type="ECO:0000256" key="4">
    <source>
        <dbReference type="ARBA" id="ARBA00022737"/>
    </source>
</evidence>
<dbReference type="Proteomes" id="UP000694865">
    <property type="component" value="Unplaced"/>
</dbReference>
<comment type="similarity">
    <text evidence="2">Belongs to the Musashi family.</text>
</comment>
<keyword evidence="5 6" id="KW-0694">RNA-binding</keyword>
<feature type="domain" description="RRM" evidence="8">
    <location>
        <begin position="21"/>
        <end position="111"/>
    </location>
</feature>
<accession>A0ABM0MPI6</accession>
<feature type="region of interest" description="Disordered" evidence="7">
    <location>
        <begin position="1"/>
        <end position="24"/>
    </location>
</feature>
<comment type="subcellular location">
    <subcellularLocation>
        <location evidence="1">Cytoplasm</location>
    </subcellularLocation>
</comment>
<evidence type="ECO:0000256" key="7">
    <source>
        <dbReference type="SAM" id="MobiDB-lite"/>
    </source>
</evidence>
<dbReference type="InterPro" id="IPR000504">
    <property type="entry name" value="RRM_dom"/>
</dbReference>
<dbReference type="PROSITE" id="PS50102">
    <property type="entry name" value="RRM"/>
    <property type="match status" value="2"/>
</dbReference>
<dbReference type="Gene3D" id="3.30.70.330">
    <property type="match status" value="2"/>
</dbReference>
<dbReference type="InterPro" id="IPR034126">
    <property type="entry name" value="MSI_RRM2"/>
</dbReference>
<evidence type="ECO:0000259" key="8">
    <source>
        <dbReference type="PROSITE" id="PS50102"/>
    </source>
</evidence>
<evidence type="ECO:0000313" key="10">
    <source>
        <dbReference type="RefSeq" id="XP_006821927.1"/>
    </source>
</evidence>
<dbReference type="CDD" id="cd12576">
    <property type="entry name" value="RRM1_MSI"/>
    <property type="match status" value="1"/>
</dbReference>
<dbReference type="InterPro" id="IPR035979">
    <property type="entry name" value="RBD_domain_sf"/>
</dbReference>
<evidence type="ECO:0000313" key="9">
    <source>
        <dbReference type="Proteomes" id="UP000694865"/>
    </source>
</evidence>
<evidence type="ECO:0000256" key="2">
    <source>
        <dbReference type="ARBA" id="ARBA00006635"/>
    </source>
</evidence>
<dbReference type="GeneID" id="100302729"/>
<feature type="domain" description="RRM" evidence="8">
    <location>
        <begin position="110"/>
        <end position="187"/>
    </location>
</feature>
<dbReference type="RefSeq" id="XP_006821927.1">
    <property type="nucleotide sequence ID" value="XM_006821864.1"/>
</dbReference>
<protein>
    <submittedName>
        <fullName evidence="10">Musashi homolog 2 isoform X1</fullName>
    </submittedName>
</protein>
<reference evidence="10" key="1">
    <citation type="submission" date="2025-08" db="UniProtKB">
        <authorList>
            <consortium name="RefSeq"/>
        </authorList>
    </citation>
    <scope>IDENTIFICATION</scope>
    <source>
        <tissue evidence="10">Testes</tissue>
    </source>
</reference>
<evidence type="ECO:0000256" key="3">
    <source>
        <dbReference type="ARBA" id="ARBA00022490"/>
    </source>
</evidence>
<evidence type="ECO:0000256" key="5">
    <source>
        <dbReference type="ARBA" id="ARBA00022884"/>
    </source>
</evidence>
<dbReference type="SUPFAM" id="SSF54928">
    <property type="entry name" value="RNA-binding domain, RBD"/>
    <property type="match status" value="2"/>
</dbReference>
<dbReference type="PANTHER" id="PTHR48032">
    <property type="entry name" value="RNA-BINDING PROTEIN MUSASHI HOMOLOG RBP6"/>
    <property type="match status" value="1"/>
</dbReference>
<name>A0ABM0MPI6_SACKO</name>
<gene>
    <name evidence="10" type="primary">msi2</name>
</gene>
<dbReference type="Pfam" id="PF00076">
    <property type="entry name" value="RRM_1"/>
    <property type="match status" value="2"/>
</dbReference>
<dbReference type="CDD" id="cd12323">
    <property type="entry name" value="RRM2_MSI"/>
    <property type="match status" value="1"/>
</dbReference>
<keyword evidence="3" id="KW-0963">Cytoplasm</keyword>
<evidence type="ECO:0000256" key="1">
    <source>
        <dbReference type="ARBA" id="ARBA00004496"/>
    </source>
</evidence>
<organism evidence="9 10">
    <name type="scientific">Saccoglossus kowalevskii</name>
    <name type="common">Acorn worm</name>
    <dbReference type="NCBI Taxonomy" id="10224"/>
    <lineage>
        <taxon>Eukaryota</taxon>
        <taxon>Metazoa</taxon>
        <taxon>Hemichordata</taxon>
        <taxon>Enteropneusta</taxon>
        <taxon>Harrimaniidae</taxon>
        <taxon>Saccoglossus</taxon>
    </lineage>
</organism>